<dbReference type="PANTHER" id="PTHR12304:SF4">
    <property type="entry name" value="URIDINE NUCLEOSIDASE"/>
    <property type="match status" value="1"/>
</dbReference>
<feature type="domain" description="Inosine/uridine-preferring nucleoside hydrolase" evidence="3">
    <location>
        <begin position="7"/>
        <end position="307"/>
    </location>
</feature>
<dbReference type="Proteomes" id="UP000223071">
    <property type="component" value="Unassembled WGS sequence"/>
</dbReference>
<dbReference type="PROSITE" id="PS01247">
    <property type="entry name" value="IUNH"/>
    <property type="match status" value="1"/>
</dbReference>
<keyword evidence="2" id="KW-0326">Glycosidase</keyword>
<gene>
    <name evidence="4" type="ORF">A9A59_2384</name>
</gene>
<dbReference type="InterPro" id="IPR036452">
    <property type="entry name" value="Ribo_hydro-like"/>
</dbReference>
<dbReference type="InterPro" id="IPR001910">
    <property type="entry name" value="Inosine/uridine_hydrolase_dom"/>
</dbReference>
<dbReference type="InterPro" id="IPR023186">
    <property type="entry name" value="IUNH"/>
</dbReference>
<dbReference type="InterPro" id="IPR015910">
    <property type="entry name" value="I/U_nuclsd_hydro_CS"/>
</dbReference>
<sequence length="319" mass="33413">MKRTKAIIDCDPGHDDAVAILLAARHFDLLGVTTVGGNAPAWQVTENALRVLELIGRPEVPVARGAAEPIIGSLPRAGERVHGATGLDGAELPRGSNRVITRGAVEFLVDTVMANAGTVVIATGPLTNVALAMRVEPRLAKSIARLSIMGGSATWGNVTAAAEFNAWADPEAAHIVFSSGARITMCGLDLTRQAAVGAETIARFRAAGTRTASVVADLLEHYRASAERVYGTPTVPLHDPCAVAALAAPELFELTEAHVAVELRGEETRGMTVVDHRYIGASEELRRSAGAPEPNCRLATKVDAGGLFRLIEEALAACP</sequence>
<reference evidence="4 5" key="1">
    <citation type="submission" date="2017-09" db="EMBL/GenBank/DDBJ databases">
        <title>Sequencing the genomes of two abundant thermophiles in Great Basin hot springs: Thermocrinis jamiesonii and novel Chloroflexi Thermoflexus hugenholtzii.</title>
        <authorList>
            <person name="Hedlund B."/>
        </authorList>
    </citation>
    <scope>NUCLEOTIDE SEQUENCE [LARGE SCALE GENOMIC DNA]</scope>
    <source>
        <strain evidence="4 5">G233</strain>
    </source>
</reference>
<comment type="caution">
    <text evidence="4">The sequence shown here is derived from an EMBL/GenBank/DDBJ whole genome shotgun (WGS) entry which is preliminary data.</text>
</comment>
<dbReference type="SUPFAM" id="SSF53590">
    <property type="entry name" value="Nucleoside hydrolase"/>
    <property type="match status" value="1"/>
</dbReference>
<dbReference type="PANTHER" id="PTHR12304">
    <property type="entry name" value="INOSINE-URIDINE PREFERRING NUCLEOSIDE HYDROLASE"/>
    <property type="match status" value="1"/>
</dbReference>
<dbReference type="AlphaFoldDB" id="A0A2A9HH30"/>
<dbReference type="Gene3D" id="3.90.245.10">
    <property type="entry name" value="Ribonucleoside hydrolase-like"/>
    <property type="match status" value="1"/>
</dbReference>
<organism evidence="4 5">
    <name type="scientific">Tepidiforma thermophila (strain KCTC 52669 / CGMCC 1.13589 / G233)</name>
    <dbReference type="NCBI Taxonomy" id="2761530"/>
    <lineage>
        <taxon>Bacteria</taxon>
        <taxon>Bacillati</taxon>
        <taxon>Chloroflexota</taxon>
        <taxon>Tepidiformia</taxon>
        <taxon>Tepidiformales</taxon>
        <taxon>Tepidiformaceae</taxon>
        <taxon>Tepidiforma</taxon>
    </lineage>
</organism>
<evidence type="ECO:0000256" key="2">
    <source>
        <dbReference type="ARBA" id="ARBA00023295"/>
    </source>
</evidence>
<dbReference type="GO" id="GO:0045437">
    <property type="term" value="F:uridine nucleosidase activity"/>
    <property type="evidence" value="ECO:0007669"/>
    <property type="project" value="UniProtKB-ARBA"/>
</dbReference>
<dbReference type="GO" id="GO:0006152">
    <property type="term" value="P:purine nucleoside catabolic process"/>
    <property type="evidence" value="ECO:0007669"/>
    <property type="project" value="TreeGrafter"/>
</dbReference>
<dbReference type="RefSeq" id="WP_098504457.1">
    <property type="nucleotide sequence ID" value="NZ_PDJQ01000001.1"/>
</dbReference>
<keyword evidence="1 4" id="KW-0378">Hydrolase</keyword>
<dbReference type="Pfam" id="PF01156">
    <property type="entry name" value="IU_nuc_hydro"/>
    <property type="match status" value="1"/>
</dbReference>
<proteinExistence type="predicted"/>
<protein>
    <submittedName>
        <fullName evidence="4">Pyrimidine-specific ribonucleoside hydrolase</fullName>
    </submittedName>
</protein>
<dbReference type="CDD" id="cd02651">
    <property type="entry name" value="nuc_hydro_IU_UC_XIUA"/>
    <property type="match status" value="1"/>
</dbReference>
<evidence type="ECO:0000313" key="4">
    <source>
        <dbReference type="EMBL" id="PFG75118.1"/>
    </source>
</evidence>
<dbReference type="GO" id="GO:0005829">
    <property type="term" value="C:cytosol"/>
    <property type="evidence" value="ECO:0007669"/>
    <property type="project" value="TreeGrafter"/>
</dbReference>
<evidence type="ECO:0000259" key="3">
    <source>
        <dbReference type="Pfam" id="PF01156"/>
    </source>
</evidence>
<accession>A0A2A9HH30</accession>
<name>A0A2A9HH30_TEPT2</name>
<evidence type="ECO:0000313" key="5">
    <source>
        <dbReference type="Proteomes" id="UP000223071"/>
    </source>
</evidence>
<dbReference type="EMBL" id="PDJQ01000001">
    <property type="protein sequence ID" value="PFG75118.1"/>
    <property type="molecule type" value="Genomic_DNA"/>
</dbReference>
<evidence type="ECO:0000256" key="1">
    <source>
        <dbReference type="ARBA" id="ARBA00022801"/>
    </source>
</evidence>
<dbReference type="GO" id="GO:0008477">
    <property type="term" value="F:purine nucleosidase activity"/>
    <property type="evidence" value="ECO:0007669"/>
    <property type="project" value="TreeGrafter"/>
</dbReference>
<keyword evidence="5" id="KW-1185">Reference proteome</keyword>